<protein>
    <submittedName>
        <fullName evidence="1">Uncharacterized protein</fullName>
    </submittedName>
</protein>
<comment type="caution">
    <text evidence="1">The sequence shown here is derived from an EMBL/GenBank/DDBJ whole genome shotgun (WGS) entry which is preliminary data.</text>
</comment>
<dbReference type="RefSeq" id="WP_356499988.1">
    <property type="nucleotide sequence ID" value="NZ_JBEXEF010000032.1"/>
</dbReference>
<gene>
    <name evidence="1" type="ORF">ABZV61_42005</name>
</gene>
<accession>A0ABV2UMP2</accession>
<sequence length="127" mass="14236">MPRTFRGFNGKAVLYPDRVEIKRALSARIGGAKSSVIPFPQLVKVISKPPTRWLNGWVYLATDTDPAHLRYWADPPKTKIGGNPQAIVYTWWQRDTQAEFIAAVSEVWQEPSQRPTGAPSEDSQQGS</sequence>
<name>A0ABV2UMP2_9ACTN</name>
<dbReference type="Proteomes" id="UP001550044">
    <property type="component" value="Unassembled WGS sequence"/>
</dbReference>
<dbReference type="EMBL" id="JBEXIP010000090">
    <property type="protein sequence ID" value="MET8439120.1"/>
    <property type="molecule type" value="Genomic_DNA"/>
</dbReference>
<keyword evidence="2" id="KW-1185">Reference proteome</keyword>
<evidence type="ECO:0000313" key="2">
    <source>
        <dbReference type="Proteomes" id="UP001550044"/>
    </source>
</evidence>
<organism evidence="1 2">
    <name type="scientific">Streptomyces sp. 900116325</name>
    <dbReference type="NCBI Taxonomy" id="3154295"/>
    <lineage>
        <taxon>Bacteria</taxon>
        <taxon>Bacillati</taxon>
        <taxon>Actinomycetota</taxon>
        <taxon>Actinomycetes</taxon>
        <taxon>Kitasatosporales</taxon>
        <taxon>Streptomycetaceae</taxon>
        <taxon>Streptomyces</taxon>
    </lineage>
</organism>
<reference evidence="1 2" key="1">
    <citation type="submission" date="2024-06" db="EMBL/GenBank/DDBJ databases">
        <title>The Natural Products Discovery Center: Release of the First 8490 Sequenced Strains for Exploring Actinobacteria Biosynthetic Diversity.</title>
        <authorList>
            <person name="Kalkreuter E."/>
            <person name="Kautsar S.A."/>
            <person name="Yang D."/>
            <person name="Bader C.D."/>
            <person name="Teijaro C.N."/>
            <person name="Fluegel L."/>
            <person name="Davis C.M."/>
            <person name="Simpson J.R."/>
            <person name="Lauterbach L."/>
            <person name="Steele A.D."/>
            <person name="Gui C."/>
            <person name="Meng S."/>
            <person name="Li G."/>
            <person name="Viehrig K."/>
            <person name="Ye F."/>
            <person name="Su P."/>
            <person name="Kiefer A.F."/>
            <person name="Nichols A."/>
            <person name="Cepeda A.J."/>
            <person name="Yan W."/>
            <person name="Fan B."/>
            <person name="Jiang Y."/>
            <person name="Adhikari A."/>
            <person name="Zheng C.-J."/>
            <person name="Schuster L."/>
            <person name="Cowan T.M."/>
            <person name="Smanski M.J."/>
            <person name="Chevrette M.G."/>
            <person name="De Carvalho L.P.S."/>
            <person name="Shen B."/>
        </authorList>
    </citation>
    <scope>NUCLEOTIDE SEQUENCE [LARGE SCALE GENOMIC DNA]</scope>
    <source>
        <strain evidence="1 2">NPDC005137</strain>
    </source>
</reference>
<evidence type="ECO:0000313" key="1">
    <source>
        <dbReference type="EMBL" id="MET8439120.1"/>
    </source>
</evidence>
<proteinExistence type="predicted"/>